<dbReference type="InParanoid" id="A0A0G4EA32"/>
<dbReference type="Proteomes" id="UP000041254">
    <property type="component" value="Unassembled WGS sequence"/>
</dbReference>
<gene>
    <name evidence="2" type="ORF">Vbra_20109</name>
</gene>
<accession>A0A0G4EA32</accession>
<proteinExistence type="predicted"/>
<reference evidence="2 3" key="1">
    <citation type="submission" date="2014-11" db="EMBL/GenBank/DDBJ databases">
        <authorList>
            <person name="Zhu J."/>
            <person name="Qi W."/>
            <person name="Song R."/>
        </authorList>
    </citation>
    <scope>NUCLEOTIDE SEQUENCE [LARGE SCALE GENOMIC DNA]</scope>
</reference>
<feature type="region of interest" description="Disordered" evidence="1">
    <location>
        <begin position="286"/>
        <end position="353"/>
    </location>
</feature>
<feature type="compositionally biased region" description="Basic and acidic residues" evidence="1">
    <location>
        <begin position="67"/>
        <end position="79"/>
    </location>
</feature>
<dbReference type="EMBL" id="CDMY01000113">
    <property type="protein sequence ID" value="CEL92802.1"/>
    <property type="molecule type" value="Genomic_DNA"/>
</dbReference>
<evidence type="ECO:0000313" key="3">
    <source>
        <dbReference type="Proteomes" id="UP000041254"/>
    </source>
</evidence>
<evidence type="ECO:0000256" key="1">
    <source>
        <dbReference type="SAM" id="MobiDB-lite"/>
    </source>
</evidence>
<dbReference type="AlphaFoldDB" id="A0A0G4EA32"/>
<dbReference type="VEuPathDB" id="CryptoDB:Vbra_20109"/>
<name>A0A0G4EA32_VITBC</name>
<evidence type="ECO:0000313" key="2">
    <source>
        <dbReference type="EMBL" id="CEL92802.1"/>
    </source>
</evidence>
<organism evidence="2 3">
    <name type="scientific">Vitrella brassicaformis (strain CCMP3155)</name>
    <dbReference type="NCBI Taxonomy" id="1169540"/>
    <lineage>
        <taxon>Eukaryota</taxon>
        <taxon>Sar</taxon>
        <taxon>Alveolata</taxon>
        <taxon>Colpodellida</taxon>
        <taxon>Vitrellaceae</taxon>
        <taxon>Vitrella</taxon>
    </lineage>
</organism>
<keyword evidence="3" id="KW-1185">Reference proteome</keyword>
<feature type="compositionally biased region" description="Basic and acidic residues" evidence="1">
    <location>
        <begin position="344"/>
        <end position="353"/>
    </location>
</feature>
<feature type="region of interest" description="Disordered" evidence="1">
    <location>
        <begin position="67"/>
        <end position="89"/>
    </location>
</feature>
<sequence length="353" mass="40028">MRQSLTSRGLDVPDVYTDSREAHVLKFLRLSREHPAECKAFLESVRGTWEGRDMKLMMLKYDADADQKEAAKTSTDHHSQHQQQPAGTTRKVLVRAGEWGEGADGYYASALTQWDLAHWQRRGACWVVTWTVPEEGCCCVEAGRGRRVSFSTSYTQKEQKSTDRPLSVDYYENLNNLDMPTWINRHAENSSALFLAQERVGLLADVQTFPHWVPAVPLQRGYWADVDSIRSRSTHRLINSHELAARIDHYLSGAIVIFETASREANQAMEAAKRPAHQLNRPENAMAVDDDDHPHAPNLAPTDSDERRQKRSTHCAATPTAWGTCQRTRTRTKKHVIAGDGSPDELRITEQER</sequence>
<protein>
    <submittedName>
        <fullName evidence="2">Uncharacterized protein</fullName>
    </submittedName>
</protein>